<dbReference type="GO" id="GO:0051607">
    <property type="term" value="P:defense response to virus"/>
    <property type="evidence" value="ECO:0007669"/>
    <property type="project" value="UniProtKB-KW"/>
</dbReference>
<gene>
    <name evidence="3" type="ORF">SAMN04488516_10593</name>
</gene>
<name>A0A1H0DNK5_9BACT</name>
<dbReference type="OrthoDB" id="12362at2"/>
<keyword evidence="4" id="KW-1185">Reference proteome</keyword>
<dbReference type="Pfam" id="PF03787">
    <property type="entry name" value="RAMPs"/>
    <property type="match status" value="1"/>
</dbReference>
<dbReference type="Proteomes" id="UP000199602">
    <property type="component" value="Unassembled WGS sequence"/>
</dbReference>
<reference evidence="3 4" key="1">
    <citation type="submission" date="2016-10" db="EMBL/GenBank/DDBJ databases">
        <authorList>
            <person name="de Groot N.N."/>
        </authorList>
    </citation>
    <scope>NUCLEOTIDE SEQUENCE [LARGE SCALE GENOMIC DNA]</scope>
    <source>
        <strain evidence="3 4">DSM 15269</strain>
    </source>
</reference>
<evidence type="ECO:0000313" key="4">
    <source>
        <dbReference type="Proteomes" id="UP000199602"/>
    </source>
</evidence>
<feature type="domain" description="CRISPR type III-associated protein" evidence="2">
    <location>
        <begin position="59"/>
        <end position="162"/>
    </location>
</feature>
<evidence type="ECO:0000256" key="1">
    <source>
        <dbReference type="ARBA" id="ARBA00023118"/>
    </source>
</evidence>
<accession>A0A1H0DNK5</accession>
<evidence type="ECO:0000259" key="2">
    <source>
        <dbReference type="Pfam" id="PF03787"/>
    </source>
</evidence>
<proteinExistence type="predicted"/>
<evidence type="ECO:0000313" key="3">
    <source>
        <dbReference type="EMBL" id="SDN71817.1"/>
    </source>
</evidence>
<dbReference type="InterPro" id="IPR005537">
    <property type="entry name" value="RAMP_III_fam"/>
</dbReference>
<dbReference type="EMBL" id="FNIN01000005">
    <property type="protein sequence ID" value="SDN71817.1"/>
    <property type="molecule type" value="Genomic_DNA"/>
</dbReference>
<dbReference type="RefSeq" id="WP_092065170.1">
    <property type="nucleotide sequence ID" value="NZ_FNIN01000005.1"/>
</dbReference>
<dbReference type="STRING" id="206665.SAMN04488516_10593"/>
<organism evidence="3 4">
    <name type="scientific">Desulfonauticus submarinus</name>
    <dbReference type="NCBI Taxonomy" id="206665"/>
    <lineage>
        <taxon>Bacteria</taxon>
        <taxon>Pseudomonadati</taxon>
        <taxon>Thermodesulfobacteriota</taxon>
        <taxon>Desulfovibrionia</taxon>
        <taxon>Desulfovibrionales</taxon>
        <taxon>Desulfonauticaceae</taxon>
        <taxon>Desulfonauticus</taxon>
    </lineage>
</organism>
<keyword evidence="1" id="KW-0051">Antiviral defense</keyword>
<protein>
    <recommendedName>
        <fullName evidence="2">CRISPR type III-associated protein domain-containing protein</fullName>
    </recommendedName>
</protein>
<sequence>MSEGNNIFQIKLKALSPISITKREFGVLYETYHYIPAWTMWNSLVKLYAIKDGSIDYENAKKIFEEIRLSNFYIIEDNDILVNLQDEKRREYISSDLKNAIDVLTNTSLDKALYEREYIKPGRDFVGWIKPTRENVIKFLNELKGKIFFIGADKNTGFGKVRFMDIKTGNTSFLNGKNAKKVIDFIDHPKNNYHLFPVESNRDEFFPFIVREWDGDKGNGMKITYHAKAIGD</sequence>
<dbReference type="AlphaFoldDB" id="A0A1H0DNK5"/>